<organism evidence="1 2">
    <name type="scientific">Elysia marginata</name>
    <dbReference type="NCBI Taxonomy" id="1093978"/>
    <lineage>
        <taxon>Eukaryota</taxon>
        <taxon>Metazoa</taxon>
        <taxon>Spiralia</taxon>
        <taxon>Lophotrochozoa</taxon>
        <taxon>Mollusca</taxon>
        <taxon>Gastropoda</taxon>
        <taxon>Heterobranchia</taxon>
        <taxon>Euthyneura</taxon>
        <taxon>Panpulmonata</taxon>
        <taxon>Sacoglossa</taxon>
        <taxon>Placobranchoidea</taxon>
        <taxon>Plakobranchidae</taxon>
        <taxon>Elysia</taxon>
    </lineage>
</organism>
<gene>
    <name evidence="1" type="ORF">ElyMa_005137300</name>
</gene>
<comment type="caution">
    <text evidence="1">The sequence shown here is derived from an EMBL/GenBank/DDBJ whole genome shotgun (WGS) entry which is preliminary data.</text>
</comment>
<protein>
    <submittedName>
        <fullName evidence="1">Homeobox transcription factor HD01</fullName>
    </submittedName>
</protein>
<keyword evidence="2" id="KW-1185">Reference proteome</keyword>
<evidence type="ECO:0000313" key="1">
    <source>
        <dbReference type="EMBL" id="GFS23611.1"/>
    </source>
</evidence>
<accession>A0AAV4JMS0</accession>
<evidence type="ECO:0000313" key="2">
    <source>
        <dbReference type="Proteomes" id="UP000762676"/>
    </source>
</evidence>
<name>A0AAV4JMS0_9GAST</name>
<dbReference type="EMBL" id="BMAT01010285">
    <property type="protein sequence ID" value="GFS23611.1"/>
    <property type="molecule type" value="Genomic_DNA"/>
</dbReference>
<dbReference type="Proteomes" id="UP000762676">
    <property type="component" value="Unassembled WGS sequence"/>
</dbReference>
<keyword evidence="1" id="KW-0371">Homeobox</keyword>
<reference evidence="1 2" key="1">
    <citation type="journal article" date="2021" name="Elife">
        <title>Chloroplast acquisition without the gene transfer in kleptoplastic sea slugs, Plakobranchus ocellatus.</title>
        <authorList>
            <person name="Maeda T."/>
            <person name="Takahashi S."/>
            <person name="Yoshida T."/>
            <person name="Shimamura S."/>
            <person name="Takaki Y."/>
            <person name="Nagai Y."/>
            <person name="Toyoda A."/>
            <person name="Suzuki Y."/>
            <person name="Arimoto A."/>
            <person name="Ishii H."/>
            <person name="Satoh N."/>
            <person name="Nishiyama T."/>
            <person name="Hasebe M."/>
            <person name="Maruyama T."/>
            <person name="Minagawa J."/>
            <person name="Obokata J."/>
            <person name="Shigenobu S."/>
        </authorList>
    </citation>
    <scope>NUCLEOTIDE SEQUENCE [LARGE SCALE GENOMIC DNA]</scope>
</reference>
<proteinExistence type="predicted"/>
<keyword evidence="1" id="KW-0238">DNA-binding</keyword>
<dbReference type="AlphaFoldDB" id="A0AAV4JMS0"/>
<dbReference type="GO" id="GO:0003677">
    <property type="term" value="F:DNA binding"/>
    <property type="evidence" value="ECO:0007669"/>
    <property type="project" value="UniProtKB-KW"/>
</dbReference>
<sequence>MPPGLINLLRLKLFYLNRNIQLGNTDRSTSGGQQCFSEYGELVSDKSIAENQSAASPALRHAPHLHTSTSPHLYISTPPHLYTSTSPYLYISTPLYLHTSTPLYLHTSTPLHLHTSIPPHLHTSLSP</sequence>